<evidence type="ECO:0000313" key="9">
    <source>
        <dbReference type="EMBL" id="EMA38014.1"/>
    </source>
</evidence>
<evidence type="ECO:0000259" key="8">
    <source>
        <dbReference type="PROSITE" id="PS50928"/>
    </source>
</evidence>
<dbReference type="Gene3D" id="1.10.3720.10">
    <property type="entry name" value="MetI-like"/>
    <property type="match status" value="1"/>
</dbReference>
<dbReference type="SUPFAM" id="SSF161098">
    <property type="entry name" value="MetI-like"/>
    <property type="match status" value="1"/>
</dbReference>
<keyword evidence="2 7" id="KW-0813">Transport</keyword>
<dbReference type="AlphaFoldDB" id="M0M091"/>
<dbReference type="PANTHER" id="PTHR30193">
    <property type="entry name" value="ABC TRANSPORTER PERMEASE PROTEIN"/>
    <property type="match status" value="1"/>
</dbReference>
<keyword evidence="4 7" id="KW-0812">Transmembrane</keyword>
<keyword evidence="6 7" id="KW-0472">Membrane</keyword>
<dbReference type="PROSITE" id="PS50928">
    <property type="entry name" value="ABC_TM1"/>
    <property type="match status" value="1"/>
</dbReference>
<dbReference type="OrthoDB" id="45815at2157"/>
<dbReference type="GO" id="GO:0055085">
    <property type="term" value="P:transmembrane transport"/>
    <property type="evidence" value="ECO:0007669"/>
    <property type="project" value="InterPro"/>
</dbReference>
<dbReference type="RefSeq" id="WP_007693920.1">
    <property type="nucleotide sequence ID" value="NZ_AJRK01000427.1"/>
</dbReference>
<feature type="transmembrane region" description="Helical" evidence="7">
    <location>
        <begin position="301"/>
        <end position="321"/>
    </location>
</feature>
<evidence type="ECO:0000256" key="5">
    <source>
        <dbReference type="ARBA" id="ARBA00022989"/>
    </source>
</evidence>
<dbReference type="PATRIC" id="fig|1132509.6.peg.2550"/>
<evidence type="ECO:0000256" key="1">
    <source>
        <dbReference type="ARBA" id="ARBA00004651"/>
    </source>
</evidence>
<feature type="transmembrane region" description="Helical" evidence="7">
    <location>
        <begin position="251"/>
        <end position="269"/>
    </location>
</feature>
<keyword evidence="3" id="KW-1003">Cell membrane</keyword>
<name>M0M091_9EURY</name>
<dbReference type="Pfam" id="PF00528">
    <property type="entry name" value="BPD_transp_1"/>
    <property type="match status" value="1"/>
</dbReference>
<feature type="transmembrane region" description="Helical" evidence="7">
    <location>
        <begin position="113"/>
        <end position="135"/>
    </location>
</feature>
<dbReference type="GO" id="GO:0005886">
    <property type="term" value="C:plasma membrane"/>
    <property type="evidence" value="ECO:0007669"/>
    <property type="project" value="UniProtKB-SubCell"/>
</dbReference>
<evidence type="ECO:0000256" key="6">
    <source>
        <dbReference type="ARBA" id="ARBA00023136"/>
    </source>
</evidence>
<accession>M0M091</accession>
<keyword evidence="10" id="KW-1185">Reference proteome</keyword>
<dbReference type="InterPro" id="IPR051393">
    <property type="entry name" value="ABC_transporter_permease"/>
</dbReference>
<protein>
    <submittedName>
        <fullName evidence="9">Binding-protein-dependent transporters inner membrane component</fullName>
    </submittedName>
</protein>
<feature type="transmembrane region" description="Helical" evidence="7">
    <location>
        <begin position="33"/>
        <end position="61"/>
    </location>
</feature>
<evidence type="ECO:0000313" key="10">
    <source>
        <dbReference type="Proteomes" id="UP000011566"/>
    </source>
</evidence>
<sequence>MSSIDRRTELYDELRYKRQRLNRLLPSTLNPPFVLLSPMLILFAVFLAFPIFFTLVLSFFVYQGVSAEPLLGINLGLVYITIPQVLDLQFVGLQHFERMLSDSVLHQSLFNTVYLFAVLIPTMVIIPLGLAIALNSALIRFRNTFRSLLLIPTAANTIAYSVVFVAIVAEGGLADSLFVLIGIDPIAWLQNGFWSRNLIAFMSVWRWTGYNMIIFLAGLQTISGSLYEAAEIDGATRLQKFRYITIPQLRPVLLFIIVTSTISIFKKFAEPQILISSGAPLEETRTIVYYIYQVAFQNLELGYGSALTVLLVVIVSVISLMQFRVGD</sequence>
<dbReference type="PANTHER" id="PTHR30193:SF37">
    <property type="entry name" value="INNER MEMBRANE ABC TRANSPORTER PERMEASE PROTEIN YCJO"/>
    <property type="match status" value="1"/>
</dbReference>
<dbReference type="InterPro" id="IPR000515">
    <property type="entry name" value="MetI-like"/>
</dbReference>
<gene>
    <name evidence="9" type="ORF">C447_11275</name>
</gene>
<dbReference type="InterPro" id="IPR035906">
    <property type="entry name" value="MetI-like_sf"/>
</dbReference>
<comment type="caution">
    <text evidence="9">The sequence shown here is derived from an EMBL/GenBank/DDBJ whole genome shotgun (WGS) entry which is preliminary data.</text>
</comment>
<comment type="subcellular location">
    <subcellularLocation>
        <location evidence="1 7">Cell membrane</location>
        <topology evidence="1 7">Multi-pass membrane protein</topology>
    </subcellularLocation>
</comment>
<feature type="transmembrane region" description="Helical" evidence="7">
    <location>
        <begin position="210"/>
        <end position="230"/>
    </location>
</feature>
<proteinExistence type="inferred from homology"/>
<reference evidence="9 10" key="1">
    <citation type="journal article" date="2014" name="PLoS Genet.">
        <title>Phylogenetically driven sequencing of extremely halophilic archaea reveals strategies for static and dynamic osmo-response.</title>
        <authorList>
            <person name="Becker E.A."/>
            <person name="Seitzer P.M."/>
            <person name="Tritt A."/>
            <person name="Larsen D."/>
            <person name="Krusor M."/>
            <person name="Yao A.I."/>
            <person name="Wu D."/>
            <person name="Madern D."/>
            <person name="Eisen J.A."/>
            <person name="Darling A.E."/>
            <person name="Facciotti M.T."/>
        </authorList>
    </citation>
    <scope>NUCLEOTIDE SEQUENCE [LARGE SCALE GENOMIC DNA]</scope>
    <source>
        <strain evidence="9 10">100A6</strain>
    </source>
</reference>
<evidence type="ECO:0000256" key="3">
    <source>
        <dbReference type="ARBA" id="ARBA00022475"/>
    </source>
</evidence>
<keyword evidence="5 7" id="KW-1133">Transmembrane helix</keyword>
<evidence type="ECO:0000256" key="2">
    <source>
        <dbReference type="ARBA" id="ARBA00022448"/>
    </source>
</evidence>
<evidence type="ECO:0000256" key="7">
    <source>
        <dbReference type="RuleBase" id="RU363032"/>
    </source>
</evidence>
<dbReference type="EMBL" id="AOMB01000032">
    <property type="protein sequence ID" value="EMA38014.1"/>
    <property type="molecule type" value="Genomic_DNA"/>
</dbReference>
<dbReference type="eggNOG" id="arCOG00157">
    <property type="taxonomic scope" value="Archaea"/>
</dbReference>
<comment type="similarity">
    <text evidence="7">Belongs to the binding-protein-dependent transport system permease family.</text>
</comment>
<feature type="domain" description="ABC transmembrane type-1" evidence="8">
    <location>
        <begin position="109"/>
        <end position="322"/>
    </location>
</feature>
<evidence type="ECO:0000256" key="4">
    <source>
        <dbReference type="ARBA" id="ARBA00022692"/>
    </source>
</evidence>
<dbReference type="CDD" id="cd06261">
    <property type="entry name" value="TM_PBP2"/>
    <property type="match status" value="1"/>
</dbReference>
<feature type="transmembrane region" description="Helical" evidence="7">
    <location>
        <begin position="73"/>
        <end position="93"/>
    </location>
</feature>
<organism evidence="9 10">
    <name type="scientific">Halococcus hamelinensis 100A6</name>
    <dbReference type="NCBI Taxonomy" id="1132509"/>
    <lineage>
        <taxon>Archaea</taxon>
        <taxon>Methanobacteriati</taxon>
        <taxon>Methanobacteriota</taxon>
        <taxon>Stenosarchaea group</taxon>
        <taxon>Halobacteria</taxon>
        <taxon>Halobacteriales</taxon>
        <taxon>Halococcaceae</taxon>
        <taxon>Halococcus</taxon>
    </lineage>
</organism>
<feature type="transmembrane region" description="Helical" evidence="7">
    <location>
        <begin position="147"/>
        <end position="169"/>
    </location>
</feature>
<dbReference type="Proteomes" id="UP000011566">
    <property type="component" value="Unassembled WGS sequence"/>
</dbReference>